<feature type="region of interest" description="C-terminal hotdog fold" evidence="9">
    <location>
        <begin position="1060"/>
        <end position="1201"/>
    </location>
</feature>
<dbReference type="PROSITE" id="PS00012">
    <property type="entry name" value="PHOSPHOPANTETHEINE"/>
    <property type="match status" value="1"/>
</dbReference>
<organism evidence="14 15">
    <name type="scientific">Phytohabitans suffuscus</name>
    <dbReference type="NCBI Taxonomy" id="624315"/>
    <lineage>
        <taxon>Bacteria</taxon>
        <taxon>Bacillati</taxon>
        <taxon>Actinomycetota</taxon>
        <taxon>Actinomycetes</taxon>
        <taxon>Micromonosporales</taxon>
        <taxon>Micromonosporaceae</taxon>
    </lineage>
</organism>
<feature type="active site" description="Proton acceptor; for dehydratase activity" evidence="9">
    <location>
        <position position="948"/>
    </location>
</feature>
<dbReference type="Gene3D" id="3.40.50.11460">
    <property type="match status" value="1"/>
</dbReference>
<dbReference type="Pfam" id="PF22953">
    <property type="entry name" value="SpnB_Rossmann"/>
    <property type="match status" value="1"/>
</dbReference>
<evidence type="ECO:0000256" key="8">
    <source>
        <dbReference type="ARBA" id="ARBA00023315"/>
    </source>
</evidence>
<dbReference type="InterPro" id="IPR049552">
    <property type="entry name" value="PKS_DH_N"/>
</dbReference>
<dbReference type="InterPro" id="IPR057326">
    <property type="entry name" value="KR_dom"/>
</dbReference>
<dbReference type="SUPFAM" id="SSF53901">
    <property type="entry name" value="Thiolase-like"/>
    <property type="match status" value="1"/>
</dbReference>
<dbReference type="InterPro" id="IPR042104">
    <property type="entry name" value="PKS_dehydratase_sf"/>
</dbReference>
<dbReference type="Pfam" id="PF00109">
    <property type="entry name" value="ketoacyl-synt"/>
    <property type="match status" value="1"/>
</dbReference>
<dbReference type="InterPro" id="IPR014031">
    <property type="entry name" value="Ketoacyl_synth_C"/>
</dbReference>
<dbReference type="InterPro" id="IPR036291">
    <property type="entry name" value="NAD(P)-bd_dom_sf"/>
</dbReference>
<keyword evidence="3" id="KW-0596">Phosphopantetheine</keyword>
<dbReference type="Proteomes" id="UP000503011">
    <property type="component" value="Chromosome"/>
</dbReference>
<dbReference type="SMART" id="SM00829">
    <property type="entry name" value="PKS_ER"/>
    <property type="match status" value="1"/>
</dbReference>
<dbReference type="GO" id="GO:0016491">
    <property type="term" value="F:oxidoreductase activity"/>
    <property type="evidence" value="ECO:0007669"/>
    <property type="project" value="InterPro"/>
</dbReference>
<dbReference type="Pfam" id="PF02801">
    <property type="entry name" value="Ketoacyl-synt_C"/>
    <property type="match status" value="1"/>
</dbReference>
<gene>
    <name evidence="14" type="ORF">Psuf_000350</name>
</gene>
<dbReference type="Gene3D" id="3.40.366.10">
    <property type="entry name" value="Malonyl-Coenzyme A Acyl Carrier Protein, domain 2"/>
    <property type="match status" value="1"/>
</dbReference>
<evidence type="ECO:0000256" key="3">
    <source>
        <dbReference type="ARBA" id="ARBA00022450"/>
    </source>
</evidence>
<feature type="domain" description="PKS/mFAS DH" evidence="13">
    <location>
        <begin position="916"/>
        <end position="1201"/>
    </location>
</feature>
<dbReference type="SUPFAM" id="SSF47336">
    <property type="entry name" value="ACP-like"/>
    <property type="match status" value="1"/>
</dbReference>
<name>A0A6F8Y9D2_9ACTN</name>
<dbReference type="Gene3D" id="3.90.180.10">
    <property type="entry name" value="Medium-chain alcohol dehydrogenases, catalytic domain"/>
    <property type="match status" value="1"/>
</dbReference>
<dbReference type="Pfam" id="PF21089">
    <property type="entry name" value="PKS_DH_N"/>
    <property type="match status" value="1"/>
</dbReference>
<feature type="region of interest" description="Disordered" evidence="10">
    <location>
        <begin position="1042"/>
        <end position="1062"/>
    </location>
</feature>
<dbReference type="Gene3D" id="3.10.129.110">
    <property type="entry name" value="Polyketide synthase dehydratase"/>
    <property type="match status" value="1"/>
</dbReference>
<dbReference type="SUPFAM" id="SSF52151">
    <property type="entry name" value="FabD/lysophospholipase-like"/>
    <property type="match status" value="1"/>
</dbReference>
<dbReference type="Pfam" id="PF14765">
    <property type="entry name" value="PS-DH"/>
    <property type="match status" value="1"/>
</dbReference>
<evidence type="ECO:0000259" key="12">
    <source>
        <dbReference type="PROSITE" id="PS52004"/>
    </source>
</evidence>
<reference evidence="14 15" key="1">
    <citation type="submission" date="2020-03" db="EMBL/GenBank/DDBJ databases">
        <title>Whole genome shotgun sequence of Phytohabitans suffuscus NBRC 105367.</title>
        <authorList>
            <person name="Komaki H."/>
            <person name="Tamura T."/>
        </authorList>
    </citation>
    <scope>NUCLEOTIDE SEQUENCE [LARGE SCALE GENOMIC DNA]</scope>
    <source>
        <strain evidence="14 15">NBRC 105367</strain>
    </source>
</reference>
<dbReference type="InterPro" id="IPR049900">
    <property type="entry name" value="PKS_mFAS_DH"/>
</dbReference>
<dbReference type="Pfam" id="PF00698">
    <property type="entry name" value="Acyl_transf_1"/>
    <property type="match status" value="1"/>
</dbReference>
<dbReference type="Gene3D" id="1.10.1200.10">
    <property type="entry name" value="ACP-like"/>
    <property type="match status" value="1"/>
</dbReference>
<comment type="cofactor">
    <cofactor evidence="1">
        <name>pantetheine 4'-phosphate</name>
        <dbReference type="ChEBI" id="CHEBI:47942"/>
    </cofactor>
</comment>
<sequence>MPNEEKLLEHLRWVTAELRDTRRRLHEVESAIPEPIAVTGMACRYPGGARSAEDLWTLVAGDGDALSTFPTDRGWDVERLYDPDPDQPGKCYVDSGFFVDATRFDAAFFGISPREALAMDPQQRLLLETAWEAFERGGLTREALSGSNTGVFVGVSSHDHLSLMGHVPAELEGYVGMGNVGSVVSGRVAYTLGLEGPAVTIDTACSSSLVAIHLAAQALRTGECDLALAGGITIMATPGAFIEFSRQRALSLDGRCKSFAEAADGTGWGEGAGLLVLERLSDAQRNGHHIHAVIRGTATNQDGASNGLSAPNGPSQQRVIRQALTNAGLTPADVDAVEAHGTGTTLGDPIEAQALLATYGQDRPTDQPLWLGSIKSNIGHTQAAAGVAGIIKMVQAIQHGILPRTLHIDQPTTHVDWNSGAVRLLTTAVNWPETGRPRRAAVSSFGISGTNAHVILEQAPEPDEPHPNAEGGPGGVWLLSAKGGAALQAQATRLADWIRDRPELTTSQLGWSLWTTRSQLPDRAALVGKDRQELFDALTALADDRPHPGVITGSGTGTGPVMVFPGQGSQWVGMGRRLLTDSPVFAARIAECEQALRPWVDWSLTETLSNADDLDRVDIVQPVLWAVMVSLAEVWAQHGVRPAAVVGHSQGEIAAAVVAGALSLTDGARVVAERSRILRSLSGRGAMASIHLPETDVRTLLTGQVAIAATNSPSNTVISGPPDQIDAIVQTCAERDIRARRIDVDYASHHPDIDTITDTIVEQLTGIQPGPGQVAFYSTVTAARIDTTSLTADYWTTNLRQPVRFADTIQTLLNDGYTTFIEASPHPVLTTAISETTDRAVTIPTLRRDHDTTTQIHTALAHAHTNGITVDWTPLYPTPPARIDLPTYAFQHQTFWVDTHTAGGDPASLGLTPTNHPLLGASIQLATSDTHVTTTRITTRDHPWLTHHTIHDNHLLPGTAFAEFALHAAARAGCDLVDELTLHDPLTIVDGEAVDLQVTVSPGDDGDRRHLAIHSRPAPGADGATGDEQPWTRHASGLLSTAPAAPAATFSEESWPPPGARQIPTGDIYERLAERGLRYGDAFRGLVAAWRRGDELYATVRLPESEATDAASYHIHPALLDAALHTLALGDAAVTSEAEQALLPFSWSGLRLYATGATTLHVRLTAAGPDRVGLVASDTTGAPVLSLEALVLRPLPAAQLDKGRTAARQSLYHVAWSSLPTPKDPPVPRLAFVGDGPDAYPDVVGLRTAVAAGAPAPDHVVAMVDAGGGDATDPAARAQKLAEAVLALLQQWLAGTEPETTRLVVMTRRAVAIHPSDHVLDVGASTVWGLVRSAQTENPDRIVLLDVDRWYAPVEGALASGESQLAIRDGRLYVPRLAHVGARLSPPPGAAPWRLAMSEGGSVETLTLVSHPEAGRELGTGEVRVALRASGLNFRDLLTALGMVGSERGLGSDGAGVVTEVGPGVDRFAPGDRVMGIFRGIGPVGITDHRLLAPIPRGWTFTEAAGVPCVYLTAYYALADLGRLRAGEKLLLHAATGGVGLAALRLAKHWGAEVYATASPSKWEALRARGVAEDHIASSRSLDFEDRVREAAGAVDVVLNSLTNEFVDASLRLLGPGGRFVEMGVTDIRDPEDIRRDYGEVSYQAFDLYVDAGPDRIREMFADLLALFENGTLQPLPTTTWDVRQAPEAFRYFSQSRHIGKLILTIPKPLAPEGTVLVTGGTGTLGQAVARHLAAVHGVRHLVLASRRGVEAPGAADLAGELAALGVDVRIAACDTGDRAALSTVLGEIPDEHPLTAVFHAVGVLRDATVLALTGDQLAEVLHGKATAAWHLHDLTRDLDLSEFVLFSAYAGIAGAAGQGNYSAANVFLDTLARYRRDRGLPATSMAWGYWRQATGMTGHLTDVDRSRLARAGIVPVDDDEGLALLDAALADGRPAVAPIRLNLTSLRRERAADVPVILRHLVRGTIPRAAVAAGPSTSDLVSGLAALSDADRWSALLDLVCAHTATVLGHDRTDAVHATQKFRELGFDSLTAVELRNRLGAALGLRLPATLAFDYPTPEAVAGLLREQIAPGGGDPVAVLLADLERVRAAVSTLGMKPGERLKVTAELRALVRQLDGHPPESDMDVQSADFGSATDDELFRVLDDQLSAG</sequence>
<dbReference type="InterPro" id="IPR001227">
    <property type="entry name" value="Ac_transferase_dom_sf"/>
</dbReference>
<dbReference type="InterPro" id="IPR020843">
    <property type="entry name" value="ER"/>
</dbReference>
<dbReference type="GO" id="GO:0006633">
    <property type="term" value="P:fatty acid biosynthetic process"/>
    <property type="evidence" value="ECO:0007669"/>
    <property type="project" value="InterPro"/>
</dbReference>
<dbReference type="SMART" id="SM00826">
    <property type="entry name" value="PKS_DH"/>
    <property type="match status" value="1"/>
</dbReference>
<evidence type="ECO:0000256" key="1">
    <source>
        <dbReference type="ARBA" id="ARBA00001957"/>
    </source>
</evidence>
<dbReference type="Pfam" id="PF08659">
    <property type="entry name" value="KR"/>
    <property type="match status" value="1"/>
</dbReference>
<dbReference type="SUPFAM" id="SSF55048">
    <property type="entry name" value="Probable ACP-binding domain of malonyl-CoA ACP transacylase"/>
    <property type="match status" value="1"/>
</dbReference>
<evidence type="ECO:0000259" key="13">
    <source>
        <dbReference type="PROSITE" id="PS52019"/>
    </source>
</evidence>
<keyword evidence="7" id="KW-0511">Multifunctional enzyme</keyword>
<dbReference type="Pfam" id="PF16197">
    <property type="entry name" value="KAsynt_C_assoc"/>
    <property type="match status" value="1"/>
</dbReference>
<dbReference type="SMART" id="SM00825">
    <property type="entry name" value="PKS_KS"/>
    <property type="match status" value="1"/>
</dbReference>
<dbReference type="GO" id="GO:0004315">
    <property type="term" value="F:3-oxoacyl-[acyl-carrier-protein] synthase activity"/>
    <property type="evidence" value="ECO:0007669"/>
    <property type="project" value="InterPro"/>
</dbReference>
<dbReference type="Gene3D" id="3.30.70.3290">
    <property type="match status" value="1"/>
</dbReference>
<dbReference type="GO" id="GO:0031177">
    <property type="term" value="F:phosphopantetheine binding"/>
    <property type="evidence" value="ECO:0007669"/>
    <property type="project" value="InterPro"/>
</dbReference>
<dbReference type="InterPro" id="IPR016035">
    <property type="entry name" value="Acyl_Trfase/lysoPLipase"/>
</dbReference>
<reference evidence="14 15" key="2">
    <citation type="submission" date="2020-03" db="EMBL/GenBank/DDBJ databases">
        <authorList>
            <person name="Ichikawa N."/>
            <person name="Kimura A."/>
            <person name="Kitahashi Y."/>
            <person name="Uohara A."/>
        </authorList>
    </citation>
    <scope>NUCLEOTIDE SEQUENCE [LARGE SCALE GENOMIC DNA]</scope>
    <source>
        <strain evidence="14 15">NBRC 105367</strain>
    </source>
</reference>
<dbReference type="PROSITE" id="PS50075">
    <property type="entry name" value="CARRIER"/>
    <property type="match status" value="1"/>
</dbReference>
<keyword evidence="8" id="KW-0012">Acyltransferase</keyword>
<dbReference type="SMART" id="SM00827">
    <property type="entry name" value="PKS_AT"/>
    <property type="match status" value="1"/>
</dbReference>
<proteinExistence type="predicted"/>
<dbReference type="SMART" id="SM01294">
    <property type="entry name" value="PKS_PP_betabranch"/>
    <property type="match status" value="1"/>
</dbReference>
<dbReference type="InterPro" id="IPR016036">
    <property type="entry name" value="Malonyl_transacylase_ACP-bd"/>
</dbReference>
<dbReference type="InterPro" id="IPR014030">
    <property type="entry name" value="Ketoacyl_synth_N"/>
</dbReference>
<dbReference type="InterPro" id="IPR020807">
    <property type="entry name" value="PKS_DH"/>
</dbReference>
<evidence type="ECO:0000256" key="5">
    <source>
        <dbReference type="ARBA" id="ARBA00022679"/>
    </source>
</evidence>
<evidence type="ECO:0000256" key="4">
    <source>
        <dbReference type="ARBA" id="ARBA00022553"/>
    </source>
</evidence>
<feature type="region of interest" description="N-terminal hotdog fold" evidence="9">
    <location>
        <begin position="916"/>
        <end position="1046"/>
    </location>
</feature>
<dbReference type="PROSITE" id="PS52004">
    <property type="entry name" value="KS3_2"/>
    <property type="match status" value="1"/>
</dbReference>
<keyword evidence="4" id="KW-0597">Phosphoprotein</keyword>
<comment type="pathway">
    <text evidence="2">Antibiotic biosynthesis.</text>
</comment>
<keyword evidence="6" id="KW-0045">Antibiotic biosynthesis</keyword>
<dbReference type="InterPro" id="IPR020841">
    <property type="entry name" value="PKS_Beta-ketoAc_synthase_dom"/>
</dbReference>
<dbReference type="KEGG" id="psuu:Psuf_000350"/>
<dbReference type="Pfam" id="PF08240">
    <property type="entry name" value="ADH_N"/>
    <property type="match status" value="1"/>
</dbReference>
<dbReference type="FunFam" id="1.10.1200.10:FF:000007">
    <property type="entry name" value="Probable polyketide synthase pks17"/>
    <property type="match status" value="1"/>
</dbReference>
<dbReference type="InterPro" id="IPR018201">
    <property type="entry name" value="Ketoacyl_synth_AS"/>
</dbReference>
<dbReference type="PROSITE" id="PS52019">
    <property type="entry name" value="PKS_MFAS_DH"/>
    <property type="match status" value="1"/>
</dbReference>
<dbReference type="Pfam" id="PF00550">
    <property type="entry name" value="PP-binding"/>
    <property type="match status" value="1"/>
</dbReference>
<dbReference type="FunFam" id="3.40.366.10:FF:000002">
    <property type="entry name" value="Probable polyketide synthase 2"/>
    <property type="match status" value="1"/>
</dbReference>
<dbReference type="SMART" id="SM00822">
    <property type="entry name" value="PKS_KR"/>
    <property type="match status" value="1"/>
</dbReference>
<dbReference type="InterPro" id="IPR050091">
    <property type="entry name" value="PKS_NRPS_Biosynth_Enz"/>
</dbReference>
<dbReference type="EMBL" id="AP022871">
    <property type="protein sequence ID" value="BCB82722.1"/>
    <property type="molecule type" value="Genomic_DNA"/>
</dbReference>
<dbReference type="PROSITE" id="PS00606">
    <property type="entry name" value="KS3_1"/>
    <property type="match status" value="1"/>
</dbReference>
<dbReference type="PANTHER" id="PTHR43775">
    <property type="entry name" value="FATTY ACID SYNTHASE"/>
    <property type="match status" value="1"/>
</dbReference>
<dbReference type="GO" id="GO:0033068">
    <property type="term" value="P:macrolide biosynthetic process"/>
    <property type="evidence" value="ECO:0007669"/>
    <property type="project" value="UniProtKB-ARBA"/>
</dbReference>
<evidence type="ECO:0000313" key="15">
    <source>
        <dbReference type="Proteomes" id="UP000503011"/>
    </source>
</evidence>
<dbReference type="GO" id="GO:0004312">
    <property type="term" value="F:fatty acid synthase activity"/>
    <property type="evidence" value="ECO:0007669"/>
    <property type="project" value="TreeGrafter"/>
</dbReference>
<keyword evidence="15" id="KW-1185">Reference proteome</keyword>
<evidence type="ECO:0000256" key="2">
    <source>
        <dbReference type="ARBA" id="ARBA00004792"/>
    </source>
</evidence>
<feature type="domain" description="Ketosynthase family 3 (KS3)" evidence="12">
    <location>
        <begin position="33"/>
        <end position="458"/>
    </location>
</feature>
<dbReference type="InterPro" id="IPR011032">
    <property type="entry name" value="GroES-like_sf"/>
</dbReference>
<dbReference type="Gene3D" id="3.40.47.10">
    <property type="match status" value="1"/>
</dbReference>
<keyword evidence="5" id="KW-0808">Transferase</keyword>
<dbReference type="PANTHER" id="PTHR43775:SF51">
    <property type="entry name" value="INACTIVE PHENOLPHTHIOCEROL SYNTHESIS POLYKETIDE SYNTHASE TYPE I PKS1-RELATED"/>
    <property type="match status" value="1"/>
</dbReference>
<dbReference type="Pfam" id="PF13602">
    <property type="entry name" value="ADH_zinc_N_2"/>
    <property type="match status" value="1"/>
</dbReference>
<evidence type="ECO:0000256" key="10">
    <source>
        <dbReference type="SAM" id="MobiDB-lite"/>
    </source>
</evidence>
<feature type="active site" description="Proton donor; for dehydratase activity" evidence="9">
    <location>
        <position position="1121"/>
    </location>
</feature>
<dbReference type="SUPFAM" id="SSF51735">
    <property type="entry name" value="NAD(P)-binding Rossmann-fold domains"/>
    <property type="match status" value="3"/>
</dbReference>
<dbReference type="InterPro" id="IPR020806">
    <property type="entry name" value="PKS_PP-bd"/>
</dbReference>
<accession>A0A6F8Y9D2</accession>
<dbReference type="Pfam" id="PF08990">
    <property type="entry name" value="Docking"/>
    <property type="match status" value="1"/>
</dbReference>
<dbReference type="InterPro" id="IPR006162">
    <property type="entry name" value="Ppantetheine_attach_site"/>
</dbReference>
<dbReference type="Gene3D" id="3.40.50.720">
    <property type="entry name" value="NAD(P)-binding Rossmann-like Domain"/>
    <property type="match status" value="1"/>
</dbReference>
<dbReference type="InterPro" id="IPR009081">
    <property type="entry name" value="PP-bd_ACP"/>
</dbReference>
<dbReference type="InterPro" id="IPR013154">
    <property type="entry name" value="ADH-like_N"/>
</dbReference>
<dbReference type="InterPro" id="IPR013968">
    <property type="entry name" value="PKS_KR"/>
</dbReference>
<dbReference type="InterPro" id="IPR032821">
    <property type="entry name" value="PKS_assoc"/>
</dbReference>
<dbReference type="FunFam" id="3.40.47.10:FF:000019">
    <property type="entry name" value="Polyketide synthase type I"/>
    <property type="match status" value="1"/>
</dbReference>
<evidence type="ECO:0000313" key="14">
    <source>
        <dbReference type="EMBL" id="BCB82722.1"/>
    </source>
</evidence>
<dbReference type="CDD" id="cd08956">
    <property type="entry name" value="KR_3_FAS_SDR_x"/>
    <property type="match status" value="1"/>
</dbReference>
<dbReference type="InterPro" id="IPR014043">
    <property type="entry name" value="Acyl_transferase_dom"/>
</dbReference>
<evidence type="ECO:0000256" key="9">
    <source>
        <dbReference type="PROSITE-ProRule" id="PRU01363"/>
    </source>
</evidence>
<dbReference type="InterPro" id="IPR049551">
    <property type="entry name" value="PKS_DH_C"/>
</dbReference>
<dbReference type="SUPFAM" id="SSF50129">
    <property type="entry name" value="GroES-like"/>
    <property type="match status" value="1"/>
</dbReference>
<evidence type="ECO:0000256" key="7">
    <source>
        <dbReference type="ARBA" id="ARBA00023268"/>
    </source>
</evidence>
<evidence type="ECO:0000256" key="6">
    <source>
        <dbReference type="ARBA" id="ARBA00023194"/>
    </source>
</evidence>
<dbReference type="SMART" id="SM00823">
    <property type="entry name" value="PKS_PP"/>
    <property type="match status" value="1"/>
</dbReference>
<dbReference type="CDD" id="cd05195">
    <property type="entry name" value="enoyl_red"/>
    <property type="match status" value="1"/>
</dbReference>
<dbReference type="CDD" id="cd00833">
    <property type="entry name" value="PKS"/>
    <property type="match status" value="1"/>
</dbReference>
<dbReference type="InterPro" id="IPR016039">
    <property type="entry name" value="Thiolase-like"/>
</dbReference>
<dbReference type="InterPro" id="IPR055123">
    <property type="entry name" value="SpnB-like_Rossmann"/>
</dbReference>
<dbReference type="InterPro" id="IPR015083">
    <property type="entry name" value="NorB/c/GfsB-D-like_docking"/>
</dbReference>
<dbReference type="InterPro" id="IPR036736">
    <property type="entry name" value="ACP-like_sf"/>
</dbReference>
<feature type="domain" description="Carrier" evidence="11">
    <location>
        <begin position="1995"/>
        <end position="2070"/>
    </location>
</feature>
<dbReference type="FunFam" id="3.40.50.720:FF:000209">
    <property type="entry name" value="Polyketide synthase Pks12"/>
    <property type="match status" value="1"/>
</dbReference>
<evidence type="ECO:0000259" key="11">
    <source>
        <dbReference type="PROSITE" id="PS50075"/>
    </source>
</evidence>
<protein>
    <submittedName>
        <fullName evidence="14">Uncharacterized protein</fullName>
    </submittedName>
</protein>